<dbReference type="InterPro" id="IPR008427">
    <property type="entry name" value="Extracellular_membr_CFEM_dom"/>
</dbReference>
<keyword evidence="3 7" id="KW-0732">Signal</keyword>
<comment type="caution">
    <text evidence="5">Lacks conserved residue(s) required for the propagation of feature annotation.</text>
</comment>
<reference evidence="9" key="1">
    <citation type="journal article" date="2019" name="G3 (Bethesda)">
        <title>Genome Assemblies of Two Rare Opportunistic Yeast Pathogens: Diutina rugosa (syn. Candida rugosa) and Trichomonascus ciferrii (syn. Candida ciferrii).</title>
        <authorList>
            <person name="Mixao V."/>
            <person name="Saus E."/>
            <person name="Hansen A.P."/>
            <person name="Lass-Florl C."/>
            <person name="Gabaldon T."/>
        </authorList>
    </citation>
    <scope>NUCLEOTIDE SEQUENCE</scope>
    <source>
        <strain evidence="9">CBS 4856</strain>
    </source>
</reference>
<dbReference type="PROSITE" id="PS52012">
    <property type="entry name" value="CFEM"/>
    <property type="match status" value="1"/>
</dbReference>
<evidence type="ECO:0000256" key="5">
    <source>
        <dbReference type="PROSITE-ProRule" id="PRU01356"/>
    </source>
</evidence>
<evidence type="ECO:0000256" key="6">
    <source>
        <dbReference type="SAM" id="MobiDB-lite"/>
    </source>
</evidence>
<comment type="caution">
    <text evidence="9">The sequence shown here is derived from an EMBL/GenBank/DDBJ whole genome shotgun (WGS) entry which is preliminary data.</text>
</comment>
<comment type="subcellular location">
    <subcellularLocation>
        <location evidence="1">Secreted</location>
    </subcellularLocation>
</comment>
<dbReference type="Pfam" id="PF05730">
    <property type="entry name" value="CFEM"/>
    <property type="match status" value="1"/>
</dbReference>
<keyword evidence="5" id="KW-0349">Heme</keyword>
<keyword evidence="5" id="KW-0479">Metal-binding</keyword>
<dbReference type="SMART" id="SM00747">
    <property type="entry name" value="CFEM"/>
    <property type="match status" value="1"/>
</dbReference>
<feature type="domain" description="CFEM" evidence="8">
    <location>
        <begin position="1"/>
        <end position="109"/>
    </location>
</feature>
<keyword evidence="4" id="KW-1015">Disulfide bond</keyword>
<feature type="chain" id="PRO_5024881380" description="CFEM domain-containing protein" evidence="7">
    <location>
        <begin position="19"/>
        <end position="381"/>
    </location>
</feature>
<evidence type="ECO:0000256" key="3">
    <source>
        <dbReference type="ARBA" id="ARBA00022729"/>
    </source>
</evidence>
<dbReference type="GO" id="GO:0046872">
    <property type="term" value="F:metal ion binding"/>
    <property type="evidence" value="ECO:0007669"/>
    <property type="project" value="UniProtKB-UniRule"/>
</dbReference>
<evidence type="ECO:0000256" key="2">
    <source>
        <dbReference type="ARBA" id="ARBA00022525"/>
    </source>
</evidence>
<evidence type="ECO:0000259" key="8">
    <source>
        <dbReference type="PROSITE" id="PS52012"/>
    </source>
</evidence>
<organism evidence="9 10">
    <name type="scientific">Trichomonascus ciferrii</name>
    <dbReference type="NCBI Taxonomy" id="44093"/>
    <lineage>
        <taxon>Eukaryota</taxon>
        <taxon>Fungi</taxon>
        <taxon>Dikarya</taxon>
        <taxon>Ascomycota</taxon>
        <taxon>Saccharomycotina</taxon>
        <taxon>Dipodascomycetes</taxon>
        <taxon>Dipodascales</taxon>
        <taxon>Trichomonascaceae</taxon>
        <taxon>Trichomonascus</taxon>
        <taxon>Trichomonascus ciferrii complex</taxon>
    </lineage>
</organism>
<evidence type="ECO:0000256" key="7">
    <source>
        <dbReference type="SAM" id="SignalP"/>
    </source>
</evidence>
<evidence type="ECO:0000313" key="9">
    <source>
        <dbReference type="EMBL" id="KAA8898936.1"/>
    </source>
</evidence>
<dbReference type="AlphaFoldDB" id="A0A642UH59"/>
<dbReference type="VEuPathDB" id="FungiDB:TRICI_006430"/>
<keyword evidence="2" id="KW-0964">Secreted</keyword>
<keyword evidence="10" id="KW-1185">Reference proteome</keyword>
<name>A0A642UH59_9ASCO</name>
<feature type="signal peptide" evidence="7">
    <location>
        <begin position="1"/>
        <end position="18"/>
    </location>
</feature>
<gene>
    <name evidence="9" type="ORF">TRICI_006430</name>
</gene>
<evidence type="ECO:0000256" key="1">
    <source>
        <dbReference type="ARBA" id="ARBA00004613"/>
    </source>
</evidence>
<feature type="binding site" description="axial binding residue" evidence="5">
    <location>
        <position position="43"/>
    </location>
    <ligand>
        <name>heme</name>
        <dbReference type="ChEBI" id="CHEBI:30413"/>
    </ligand>
    <ligandPart>
        <name>Fe</name>
        <dbReference type="ChEBI" id="CHEBI:18248"/>
    </ligandPart>
</feature>
<sequence>MKFSTIATATAIVGPAVAQSTPPPACLLACVSDARGTCSGMSDFSCICKTHKSAIQACLKNKCSGDDLEISAQRFEEHCDKDLSESALVARQELPPEAQANIPAAAQSARAAGLSRAAAGRSIGMERASAGRAIGSAWAGGNTAEALSRISAIRGPPTGASAPTAVPASGVPASSAVAAAPSSVVAIATADPSAASPVAAGNVTCPTCTAAPAPVSNVTTINVGNGTVCNSLTCHVVVTSCAVGTCTPVTQEATVPTSCVAGTCGPAPYIASCTTGCPAPVAASGGGNSPAATGGSAGCTSGDCERPSGTSGSDCTGEDCKSEGSDSSPAGSAKSGGSTSCSSGECESSTTSGMAEQAGGASMQVASGFGAAMIALGALLL</sequence>
<feature type="region of interest" description="Disordered" evidence="6">
    <location>
        <begin position="324"/>
        <end position="343"/>
    </location>
</feature>
<keyword evidence="5" id="KW-0408">Iron</keyword>
<proteinExistence type="predicted"/>
<accession>A0A642UH59</accession>
<dbReference type="Proteomes" id="UP000761534">
    <property type="component" value="Unassembled WGS sequence"/>
</dbReference>
<feature type="compositionally biased region" description="Low complexity" evidence="6">
    <location>
        <begin position="325"/>
        <end position="343"/>
    </location>
</feature>
<dbReference type="EMBL" id="SWFS01000533">
    <property type="protein sequence ID" value="KAA8898936.1"/>
    <property type="molecule type" value="Genomic_DNA"/>
</dbReference>
<evidence type="ECO:0000313" key="10">
    <source>
        <dbReference type="Proteomes" id="UP000761534"/>
    </source>
</evidence>
<dbReference type="GO" id="GO:0005576">
    <property type="term" value="C:extracellular region"/>
    <property type="evidence" value="ECO:0007669"/>
    <property type="project" value="UniProtKB-SubCell"/>
</dbReference>
<protein>
    <recommendedName>
        <fullName evidence="8">CFEM domain-containing protein</fullName>
    </recommendedName>
</protein>
<evidence type="ECO:0000256" key="4">
    <source>
        <dbReference type="ARBA" id="ARBA00023157"/>
    </source>
</evidence>